<organism evidence="1 2">
    <name type="scientific">Brevibacillus laterosporus</name>
    <name type="common">Bacillus laterosporus</name>
    <dbReference type="NCBI Taxonomy" id="1465"/>
    <lineage>
        <taxon>Bacteria</taxon>
        <taxon>Bacillati</taxon>
        <taxon>Bacillota</taxon>
        <taxon>Bacilli</taxon>
        <taxon>Bacillales</taxon>
        <taxon>Paenibacillaceae</taxon>
        <taxon>Brevibacillus</taxon>
    </lineage>
</organism>
<accession>A0AAP8U307</accession>
<proteinExistence type="predicted"/>
<dbReference type="EMBL" id="PRKQ01000055">
    <property type="protein sequence ID" value="PPA90181.1"/>
    <property type="molecule type" value="Genomic_DNA"/>
</dbReference>
<dbReference type="AlphaFoldDB" id="A0AAP8U307"/>
<evidence type="ECO:0000313" key="1">
    <source>
        <dbReference type="EMBL" id="PPA90181.1"/>
    </source>
</evidence>
<dbReference type="Proteomes" id="UP000239759">
    <property type="component" value="Unassembled WGS sequence"/>
</dbReference>
<evidence type="ECO:0000313" key="2">
    <source>
        <dbReference type="Proteomes" id="UP000239759"/>
    </source>
</evidence>
<reference evidence="1 2" key="1">
    <citation type="submission" date="2018-02" db="EMBL/GenBank/DDBJ databases">
        <title>Comparative analysis of genomes of three Brevibacillus laterosporus strains producers of potent antimicrobials isolated from silage.</title>
        <authorList>
            <person name="Kojic M."/>
            <person name="Miljkovic M."/>
            <person name="Studholme D."/>
            <person name="Filipic B."/>
        </authorList>
    </citation>
    <scope>NUCLEOTIDE SEQUENCE [LARGE SCALE GENOMIC DNA]</scope>
    <source>
        <strain evidence="1 2">BGSP11</strain>
    </source>
</reference>
<protein>
    <submittedName>
        <fullName evidence="1">Uncharacterized protein</fullName>
    </submittedName>
</protein>
<sequence length="68" mass="7786">MNKSNTQYIKVGDKEAPYAVIGSQHIPVQRLMIPSNQSAQILIPFNEKVTPDDLDLMEFYRSKAEGYR</sequence>
<gene>
    <name evidence="1" type="ORF">C4A77_25025</name>
</gene>
<comment type="caution">
    <text evidence="1">The sequence shown here is derived from an EMBL/GenBank/DDBJ whole genome shotgun (WGS) entry which is preliminary data.</text>
</comment>
<name>A0AAP8U307_BRELA</name>